<dbReference type="Pfam" id="PF00273">
    <property type="entry name" value="Serum_albumin"/>
    <property type="match status" value="3"/>
</dbReference>
<dbReference type="PROSITE" id="PS00212">
    <property type="entry name" value="ALBUMIN_1"/>
    <property type="match status" value="1"/>
</dbReference>
<dbReference type="CDD" id="cd00015">
    <property type="entry name" value="ALBUMIN"/>
    <property type="match status" value="2"/>
</dbReference>
<dbReference type="InterPro" id="IPR020858">
    <property type="entry name" value="Serum_albumin-like"/>
</dbReference>
<evidence type="ECO:0000313" key="11">
    <source>
        <dbReference type="RGD" id="628614"/>
    </source>
</evidence>
<dbReference type="PANTHER" id="PTHR11385">
    <property type="entry name" value="SERUM ALBUMIN-RELATED"/>
    <property type="match status" value="1"/>
</dbReference>
<dbReference type="GO" id="GO:0005615">
    <property type="term" value="C:extracellular space"/>
    <property type="evidence" value="ECO:0007669"/>
    <property type="project" value="InterPro"/>
</dbReference>
<dbReference type="PROSITE" id="PS51438">
    <property type="entry name" value="ALBUMIN_2"/>
    <property type="match status" value="2"/>
</dbReference>
<keyword evidence="4" id="KW-0677">Repeat</keyword>
<dbReference type="InterPro" id="IPR014760">
    <property type="entry name" value="Serum_albumin_N"/>
</dbReference>
<evidence type="ECO:0000256" key="5">
    <source>
        <dbReference type="ARBA" id="ARBA00023157"/>
    </source>
</evidence>
<feature type="domain" description="Albumin" evidence="8">
    <location>
        <begin position="339"/>
        <end position="534"/>
    </location>
</feature>
<evidence type="ECO:0000256" key="3">
    <source>
        <dbReference type="ARBA" id="ARBA00022729"/>
    </source>
</evidence>
<dbReference type="FunFam" id="1.10.246.10:FF:000002">
    <property type="entry name" value="Serum albumin"/>
    <property type="match status" value="1"/>
</dbReference>
<keyword evidence="5" id="KW-1015">Disulfide bond</keyword>
<dbReference type="FunFam" id="1.10.246.10:FF:000001">
    <property type="entry name" value="Serum albumin"/>
    <property type="match status" value="3"/>
</dbReference>
<sequence length="543" mass="61840">MRHLKLTGFIFFLLSLTESLALPTKPQDVDHFNATQKFINENVAYLTIIASAQYVQEASFEEVEMLVKVMLDYKDRCLADSTLPECSKIANDAIQDMLCDMKGLPQKHNFSHCCRQAGFQRRLCFFYNKKANKATCFQDKAAPITQYLKALSSYQRNVCGALLKFGPKTLNSINIAVFSKKFPKIGFEDLTSLLEDVSSMYDGCCEGDVVQCIRSQSQVMHHICSKQDSISSKIKACCEKKPPERADCIINANKDDRPEDLSLRTPKFTDSENVCQERDSEQDKFFAEFLYDYSRRHTELSTPELLRITKVYKDLLEDCCNRKNPLSCYRHAEDKFNETTERSLAMVQQECKQFQELGKDALQRHFLVKFTKAAPQLPMEELVSLSKEMVAALATCCTLSDEFACVDNLADLVLGELCGINKNRTINPTVDHCCRADFAFRRPCFEHLKADTTYALPSVSALVSALRADWCQPLKEDLQNKRHRFLVNLVKWMPEITDEERLCLFTKFTAAGEECGNIQKPEACFSPESSKTGDVSQDAEKQR</sequence>
<evidence type="ECO:0000313" key="9">
    <source>
        <dbReference type="EMBL" id="EDL88558.1"/>
    </source>
</evidence>
<dbReference type="SMART" id="SM00103">
    <property type="entry name" value="ALBUMIN"/>
    <property type="match status" value="3"/>
</dbReference>
<dbReference type="EMBL" id="CH474060">
    <property type="protein sequence ID" value="EDL88558.1"/>
    <property type="molecule type" value="Genomic_DNA"/>
</dbReference>
<feature type="domain" description="Albumin" evidence="8">
    <location>
        <begin position="146"/>
        <end position="338"/>
    </location>
</feature>
<dbReference type="PANTHER" id="PTHR11385:SF14">
    <property type="entry name" value="AFAMIN"/>
    <property type="match status" value="1"/>
</dbReference>
<evidence type="ECO:0000256" key="6">
    <source>
        <dbReference type="SAM" id="MobiDB-lite"/>
    </source>
</evidence>
<evidence type="ECO:0000256" key="2">
    <source>
        <dbReference type="ARBA" id="ARBA00022525"/>
    </source>
</evidence>
<dbReference type="AlphaFoldDB" id="A6KKF2"/>
<dbReference type="InterPro" id="IPR000264">
    <property type="entry name" value="ALB/AFP/VDB"/>
</dbReference>
<dbReference type="RGD" id="628614">
    <property type="gene designation" value="Afm"/>
</dbReference>
<feature type="region of interest" description="Disordered" evidence="6">
    <location>
        <begin position="520"/>
        <end position="543"/>
    </location>
</feature>
<evidence type="ECO:0000259" key="8">
    <source>
        <dbReference type="PROSITE" id="PS51438"/>
    </source>
</evidence>
<dbReference type="PRINTS" id="PR00803">
    <property type="entry name" value="AFETOPROTEIN"/>
</dbReference>
<organism evidence="9 10">
    <name type="scientific">Rattus norvegicus</name>
    <name type="common">Rat</name>
    <dbReference type="NCBI Taxonomy" id="10116"/>
    <lineage>
        <taxon>Eukaryota</taxon>
        <taxon>Metazoa</taxon>
        <taxon>Chordata</taxon>
        <taxon>Craniata</taxon>
        <taxon>Vertebrata</taxon>
        <taxon>Euteleostomi</taxon>
        <taxon>Mammalia</taxon>
        <taxon>Eutheria</taxon>
        <taxon>Euarchontoglires</taxon>
        <taxon>Glires</taxon>
        <taxon>Rodentia</taxon>
        <taxon>Myomorpha</taxon>
        <taxon>Muroidea</taxon>
        <taxon>Muridae</taxon>
        <taxon>Murinae</taxon>
        <taxon>Rattus</taxon>
    </lineage>
</organism>
<dbReference type="InterPro" id="IPR021177">
    <property type="entry name" value="Serum_albumin/AFP/Afamin"/>
</dbReference>
<dbReference type="PRINTS" id="PR00802">
    <property type="entry name" value="SERUMALBUMIN"/>
</dbReference>
<keyword evidence="2" id="KW-0964">Secreted</keyword>
<keyword evidence="3 7" id="KW-0732">Signal</keyword>
<dbReference type="SUPFAM" id="SSF48552">
    <property type="entry name" value="Serum albumin-like"/>
    <property type="match status" value="3"/>
</dbReference>
<feature type="signal peptide" evidence="7">
    <location>
        <begin position="1"/>
        <end position="21"/>
    </location>
</feature>
<name>A6KKF2_RAT</name>
<proteinExistence type="predicted"/>
<protein>
    <submittedName>
        <fullName evidence="9">Afamin, isoform CRA_e</fullName>
    </submittedName>
</protein>
<reference evidence="9 10" key="1">
    <citation type="submission" date="2005-09" db="EMBL/GenBank/DDBJ databases">
        <authorList>
            <person name="Mural R.J."/>
            <person name="Li P.W."/>
            <person name="Adams M.D."/>
            <person name="Amanatides P.G."/>
            <person name="Baden-Tillson H."/>
            <person name="Barnstead M."/>
            <person name="Chin S.H."/>
            <person name="Dew I."/>
            <person name="Evans C.A."/>
            <person name="Ferriera S."/>
            <person name="Flanigan M."/>
            <person name="Fosler C."/>
            <person name="Glodek A."/>
            <person name="Gu Z."/>
            <person name="Holt R.A."/>
            <person name="Jennings D."/>
            <person name="Kraft C.L."/>
            <person name="Lu F."/>
            <person name="Nguyen T."/>
            <person name="Nusskern D.R."/>
            <person name="Pfannkoch C.M."/>
            <person name="Sitter C."/>
            <person name="Sutton G.G."/>
            <person name="Venter J.C."/>
            <person name="Wang Z."/>
            <person name="Woodage T."/>
            <person name="Zheng X.H."/>
            <person name="Zhong F."/>
        </authorList>
    </citation>
    <scope>NUCLEOTIDE SEQUENCE [LARGE SCALE GENOMIC DNA]</scope>
    <source>
        <strain>BN</strain>
        <strain evidence="10">Sprague-Dawley</strain>
    </source>
</reference>
<feature type="chain" id="PRO_5039930224" evidence="7">
    <location>
        <begin position="22"/>
        <end position="543"/>
    </location>
</feature>
<evidence type="ECO:0000313" key="10">
    <source>
        <dbReference type="Proteomes" id="UP000234681"/>
    </source>
</evidence>
<dbReference type="InterPro" id="IPR020857">
    <property type="entry name" value="Serum_albumin_CS"/>
</dbReference>
<dbReference type="Gene3D" id="1.10.246.10">
    <property type="match status" value="5"/>
</dbReference>
<evidence type="ECO:0000256" key="4">
    <source>
        <dbReference type="ARBA" id="ARBA00022737"/>
    </source>
</evidence>
<evidence type="ECO:0000256" key="1">
    <source>
        <dbReference type="ARBA" id="ARBA00004613"/>
    </source>
</evidence>
<gene>
    <name evidence="9 11" type="primary">Afm</name>
    <name evidence="9" type="ORF">rCG_60492</name>
</gene>
<accession>A6KKF2</accession>
<comment type="subcellular location">
    <subcellularLocation>
        <location evidence="1">Secreted</location>
    </subcellularLocation>
</comment>
<evidence type="ECO:0000256" key="7">
    <source>
        <dbReference type="SAM" id="SignalP"/>
    </source>
</evidence>
<dbReference type="Proteomes" id="UP000234681">
    <property type="component" value="Chromosome 14"/>
</dbReference>